<proteinExistence type="predicted"/>
<gene>
    <name evidence="2" type="ORF">GY24_08565</name>
</gene>
<evidence type="ECO:0000313" key="3">
    <source>
        <dbReference type="Proteomes" id="UP000237755"/>
    </source>
</evidence>
<dbReference type="InterPro" id="IPR010768">
    <property type="entry name" value="GATase1-like"/>
</dbReference>
<comment type="caution">
    <text evidence="2">The sequence shown here is derived from an EMBL/GenBank/DDBJ whole genome shotgun (WGS) entry which is preliminary data.</text>
</comment>
<evidence type="ECO:0000313" key="2">
    <source>
        <dbReference type="EMBL" id="PPL18918.1"/>
    </source>
</evidence>
<dbReference type="InterPro" id="IPR029062">
    <property type="entry name" value="Class_I_gatase-like"/>
</dbReference>
<reference evidence="2 3" key="1">
    <citation type="journal article" date="2008" name="Int. J. Syst. Evol. Microbiol.">
        <title>Leifsonia pindariensis sp. nov., isolated from the Pindari glacier of the Indian Himalayas, and emended description of the genus Leifsonia.</title>
        <authorList>
            <person name="Reddy G.S."/>
            <person name="Prabagaran S.R."/>
            <person name="Shivaji S."/>
        </authorList>
    </citation>
    <scope>NUCLEOTIDE SEQUENCE [LARGE SCALE GENOMIC DNA]</scope>
    <source>
        <strain evidence="2 3">PON 10</strain>
    </source>
</reference>
<evidence type="ECO:0000259" key="1">
    <source>
        <dbReference type="Pfam" id="PF07090"/>
    </source>
</evidence>
<dbReference type="EMBL" id="MPZN01000023">
    <property type="protein sequence ID" value="PPL18918.1"/>
    <property type="molecule type" value="Genomic_DNA"/>
</dbReference>
<dbReference type="Pfam" id="PF07090">
    <property type="entry name" value="GATase1_like"/>
    <property type="match status" value="1"/>
</dbReference>
<dbReference type="Gene3D" id="3.40.50.880">
    <property type="match status" value="1"/>
</dbReference>
<name>A0ABX5AVH8_9MICO</name>
<protein>
    <submittedName>
        <fullName evidence="2">Cytoplasmic protein</fullName>
    </submittedName>
</protein>
<keyword evidence="3" id="KW-1185">Reference proteome</keyword>
<dbReference type="CDD" id="cd03143">
    <property type="entry name" value="A4_beta-galactosidase_middle_domain"/>
    <property type="match status" value="1"/>
</dbReference>
<feature type="domain" description="Putative glutamine amidotransferase" evidence="1">
    <location>
        <begin position="3"/>
        <end position="245"/>
    </location>
</feature>
<sequence>MARVLLAGESWSTTSVHTKGFDSFTTTAYEEGAADFITALEHAGHSVVFQPNHVAAAKFPTTLAELREFDVVVLSDIGANTLLIPPQVFSEGRAMPNRLEILAEWTRAGGSLLMVGGYLSFMGIEAKANYRNTALAAVLPVEMEAGDDREETPQGSIASIVGSHPITRGLDENWPAILGYHRVEAREGAEVLATVGAHPLLVVDSEGSGRTAAFLSDMAPHWLPKEFLAWVGYEPMWQQLISWLARESE</sequence>
<dbReference type="SUPFAM" id="SSF52317">
    <property type="entry name" value="Class I glutamine amidotransferase-like"/>
    <property type="match status" value="1"/>
</dbReference>
<dbReference type="PANTHER" id="PTHR37947:SF1">
    <property type="entry name" value="BLL2462 PROTEIN"/>
    <property type="match status" value="1"/>
</dbReference>
<dbReference type="RefSeq" id="WP_104475259.1">
    <property type="nucleotide sequence ID" value="NZ_MPZN01000023.1"/>
</dbReference>
<dbReference type="Proteomes" id="UP000237755">
    <property type="component" value="Unassembled WGS sequence"/>
</dbReference>
<accession>A0ABX5AVH8</accession>
<dbReference type="PANTHER" id="PTHR37947">
    <property type="entry name" value="BLL2462 PROTEIN"/>
    <property type="match status" value="1"/>
</dbReference>
<organism evidence="2 3">
    <name type="scientific">Microterricola pindariensis</name>
    <dbReference type="NCBI Taxonomy" id="478010"/>
    <lineage>
        <taxon>Bacteria</taxon>
        <taxon>Bacillati</taxon>
        <taxon>Actinomycetota</taxon>
        <taxon>Actinomycetes</taxon>
        <taxon>Micrococcales</taxon>
        <taxon>Microbacteriaceae</taxon>
        <taxon>Microterricola</taxon>
    </lineage>
</organism>